<reference evidence="10" key="2">
    <citation type="submission" date="2019-11" db="UniProtKB">
        <authorList>
            <consortium name="WormBaseParasite"/>
        </authorList>
    </citation>
    <scope>IDENTIFICATION</scope>
    <source>
        <strain evidence="10">Puerto Rican</strain>
    </source>
</reference>
<comment type="subcellular location">
    <subcellularLocation>
        <location evidence="1">Cytoplasm</location>
        <location evidence="1">Cytoskeleton</location>
    </subcellularLocation>
</comment>
<evidence type="ECO:0000256" key="5">
    <source>
        <dbReference type="ARBA" id="ARBA00023054"/>
    </source>
</evidence>
<evidence type="ECO:0000256" key="4">
    <source>
        <dbReference type="ARBA" id="ARBA00022701"/>
    </source>
</evidence>
<dbReference type="FunCoup" id="A0A5K4FH83">
    <property type="interactions" value="556"/>
</dbReference>
<evidence type="ECO:0000256" key="7">
    <source>
        <dbReference type="SAM" id="Coils"/>
    </source>
</evidence>
<feature type="coiled-coil region" evidence="7">
    <location>
        <begin position="435"/>
        <end position="462"/>
    </location>
</feature>
<comment type="similarity">
    <text evidence="2">Belongs to the hook family.</text>
</comment>
<reference evidence="9" key="1">
    <citation type="journal article" date="2012" name="PLoS Negl. Trop. Dis.">
        <title>A systematically improved high quality genome and transcriptome of the human blood fluke Schistosoma mansoni.</title>
        <authorList>
            <person name="Protasio A.V."/>
            <person name="Tsai I.J."/>
            <person name="Babbage A."/>
            <person name="Nichol S."/>
            <person name="Hunt M."/>
            <person name="Aslett M.A."/>
            <person name="De Silva N."/>
            <person name="Velarde G.S."/>
            <person name="Anderson T.J."/>
            <person name="Clark R.C."/>
            <person name="Davidson C."/>
            <person name="Dillon G.P."/>
            <person name="Holroyd N.E."/>
            <person name="LoVerde P.T."/>
            <person name="Lloyd C."/>
            <person name="McQuillan J."/>
            <person name="Oliveira G."/>
            <person name="Otto T.D."/>
            <person name="Parker-Manuel S.J."/>
            <person name="Quail M.A."/>
            <person name="Wilson R.A."/>
            <person name="Zerlotini A."/>
            <person name="Dunne D.W."/>
            <person name="Berriman M."/>
        </authorList>
    </citation>
    <scope>NUCLEOTIDE SEQUENCE [LARGE SCALE GENOMIC DNA]</scope>
    <source>
        <strain evidence="9">Puerto Rican</strain>
    </source>
</reference>
<keyword evidence="5 7" id="KW-0175">Coiled coil</keyword>
<dbReference type="Pfam" id="PF19047">
    <property type="entry name" value="HOOK_N"/>
    <property type="match status" value="1"/>
</dbReference>
<dbReference type="SUPFAM" id="SSF116907">
    <property type="entry name" value="Hook domain"/>
    <property type="match status" value="1"/>
</dbReference>
<evidence type="ECO:0000256" key="3">
    <source>
        <dbReference type="ARBA" id="ARBA00022490"/>
    </source>
</evidence>
<dbReference type="InterPro" id="IPR001715">
    <property type="entry name" value="CH_dom"/>
</dbReference>
<dbReference type="GO" id="GO:0030705">
    <property type="term" value="P:cytoskeleton-dependent intracellular transport"/>
    <property type="evidence" value="ECO:0007669"/>
    <property type="project" value="InterPro"/>
</dbReference>
<dbReference type="Proteomes" id="UP000008854">
    <property type="component" value="Unassembled WGS sequence"/>
</dbReference>
<dbReference type="Pfam" id="PF05622">
    <property type="entry name" value="HOOK"/>
    <property type="match status" value="2"/>
</dbReference>
<proteinExistence type="inferred from homology"/>
<evidence type="ECO:0000313" key="9">
    <source>
        <dbReference type="Proteomes" id="UP000008854"/>
    </source>
</evidence>
<dbReference type="GO" id="GO:0005813">
    <property type="term" value="C:centrosome"/>
    <property type="evidence" value="ECO:0007669"/>
    <property type="project" value="TreeGrafter"/>
</dbReference>
<dbReference type="AlphaFoldDB" id="A0A5K4FH83"/>
<keyword evidence="4" id="KW-0493">Microtubule</keyword>
<evidence type="ECO:0000256" key="6">
    <source>
        <dbReference type="ARBA" id="ARBA00023212"/>
    </source>
</evidence>
<evidence type="ECO:0000256" key="2">
    <source>
        <dbReference type="ARBA" id="ARBA00006946"/>
    </source>
</evidence>
<dbReference type="STRING" id="6183.A0A5K4FH83"/>
<keyword evidence="3" id="KW-0963">Cytoplasm</keyword>
<dbReference type="WBParaSite" id="Smp_347940.1">
    <property type="protein sequence ID" value="Smp_347940.1"/>
    <property type="gene ID" value="Smp_347940"/>
</dbReference>
<evidence type="ECO:0000313" key="10">
    <source>
        <dbReference type="WBParaSite" id="Smp_347940.1"/>
    </source>
</evidence>
<dbReference type="InterPro" id="IPR036872">
    <property type="entry name" value="CH_dom_sf"/>
</dbReference>
<keyword evidence="6" id="KW-0206">Cytoskeleton</keyword>
<feature type="domain" description="Calponin-homology (CH)" evidence="8">
    <location>
        <begin position="4"/>
        <end position="120"/>
    </location>
</feature>
<dbReference type="InParanoid" id="A0A5K4FH83"/>
<dbReference type="GO" id="GO:0051959">
    <property type="term" value="F:dynein light intermediate chain binding"/>
    <property type="evidence" value="ECO:0007669"/>
    <property type="project" value="TreeGrafter"/>
</dbReference>
<feature type="coiled-coil region" evidence="7">
    <location>
        <begin position="172"/>
        <end position="209"/>
    </location>
</feature>
<evidence type="ECO:0000256" key="1">
    <source>
        <dbReference type="ARBA" id="ARBA00004245"/>
    </source>
</evidence>
<accession>A0A5K4FH83</accession>
<dbReference type="InterPro" id="IPR043936">
    <property type="entry name" value="HOOK_N"/>
</dbReference>
<evidence type="ECO:0000259" key="8">
    <source>
        <dbReference type="PROSITE" id="PS50021"/>
    </source>
</evidence>
<dbReference type="GO" id="GO:0005737">
    <property type="term" value="C:cytoplasm"/>
    <property type="evidence" value="ECO:0007669"/>
    <property type="project" value="TreeGrafter"/>
</dbReference>
<protein>
    <submittedName>
        <fullName evidence="10">Calponin-homology (CH) domain-containing protein</fullName>
    </submittedName>
</protein>
<name>A0A5K4FH83_SCHMA</name>
<dbReference type="GO" id="GO:0005874">
    <property type="term" value="C:microtubule"/>
    <property type="evidence" value="ECO:0007669"/>
    <property type="project" value="UniProtKB-KW"/>
</dbReference>
<dbReference type="PANTHER" id="PTHR18947">
    <property type="entry name" value="HOOK PROTEINS"/>
    <property type="match status" value="1"/>
</dbReference>
<dbReference type="FunFam" id="1.10.418.10:FF:000024">
    <property type="entry name" value="Hook homolog 3 (Drosophila)"/>
    <property type="match status" value="1"/>
</dbReference>
<feature type="coiled-coil region" evidence="7">
    <location>
        <begin position="375"/>
        <end position="409"/>
    </location>
</feature>
<dbReference type="GO" id="GO:0031122">
    <property type="term" value="P:cytoplasmic microtubule organization"/>
    <property type="evidence" value="ECO:0007669"/>
    <property type="project" value="InterPro"/>
</dbReference>
<dbReference type="PROSITE" id="PS50021">
    <property type="entry name" value="CH"/>
    <property type="match status" value="1"/>
</dbReference>
<feature type="coiled-coil region" evidence="7">
    <location>
        <begin position="625"/>
        <end position="736"/>
    </location>
</feature>
<keyword evidence="9" id="KW-1185">Reference proteome</keyword>
<dbReference type="InterPro" id="IPR008636">
    <property type="entry name" value="Hook_C"/>
</dbReference>
<dbReference type="PANTHER" id="PTHR18947:SF39">
    <property type="entry name" value="PROTEIN HOOK"/>
    <property type="match status" value="1"/>
</dbReference>
<dbReference type="GO" id="GO:0008017">
    <property type="term" value="F:microtubule binding"/>
    <property type="evidence" value="ECO:0007669"/>
    <property type="project" value="InterPro"/>
</dbReference>
<dbReference type="Gene3D" id="1.10.418.10">
    <property type="entry name" value="Calponin-like domain"/>
    <property type="match status" value="1"/>
</dbReference>
<organism evidence="9 10">
    <name type="scientific">Schistosoma mansoni</name>
    <name type="common">Blood fluke</name>
    <dbReference type="NCBI Taxonomy" id="6183"/>
    <lineage>
        <taxon>Eukaryota</taxon>
        <taxon>Metazoa</taxon>
        <taxon>Spiralia</taxon>
        <taxon>Lophotrochozoa</taxon>
        <taxon>Platyhelminthes</taxon>
        <taxon>Trematoda</taxon>
        <taxon>Digenea</taxon>
        <taxon>Strigeidida</taxon>
        <taxon>Schistosomatoidea</taxon>
        <taxon>Schistosomatidae</taxon>
        <taxon>Schistosoma</taxon>
    </lineage>
</organism>
<sequence>MSLNFPIENLFEWLRTFSIATNVYSIHNVTDGIVLGKVLHTIAPNHFTDEWLQTLNYDAEINWRLKVSNLKKILKAVIEFLNEGIEDRISIQFLPNLQEIAEHENEESTFRLLQLILACAVNCDNKQTYIQTIMGMEETVQQAIMEAIQQLMSTRLSISDTIDYEDRLCKTVEQYKALLVEKEKLAEQCKNLQEEVINLQEEKSNQQSELNRFKIYFNSLGLNPAILATTTTTTAIIPQSSPTSSIVTTTTGIESMETNLNSINSELLNQSASSSISANPCSNNVLMSPTIANLRINHLQNQLSKLRDELYRTECDKEELKIQLTEVTLQNQELKQKCTILTAKAEESIHLKDELDIAREEASNVLRLTTTIEQLRKHADEAVSLRLRCTQLENDNQICVQRLSELEQETRLGGNIRSKVKAQARLQVEDAQFLANKAIKRAELAEENLLKIRQELMIVNREKECIFSELTRLKSCCEGLQSCAQTSNYGTSAIESQMLNLQEELCRLRTSMYVSDVSNSNRMNEVGGDITTMSTANTTTAGKLDNDTGFVDDNDFHRFSMSLTSQQKLNTDDVCNDCNSLPVNDNDSSSTHIVQTSSINSYHIPVDKDMSSSPAAATTTTTMLYTNLMTKLAQKEADFIEMEQKYRGYLWKAREVIRLLERQYRQHQHDCPQYKEKLMIDTHNSTDTTNSNISNDKLNEEINHLRALLVEKERVIEKLETHHEQMRRHREAEERILLAAWYNLVIKSTKNKIESNLKQNYDGSPEKLSSILCNKENNLSFLTRQRNIHLKPPTDLTSLVMATK</sequence>
<feature type="coiled-coil region" evidence="7">
    <location>
        <begin position="296"/>
        <end position="337"/>
    </location>
</feature>